<comment type="caution">
    <text evidence="2">The sequence shown here is derived from an EMBL/GenBank/DDBJ whole genome shotgun (WGS) entry which is preliminary data.</text>
</comment>
<dbReference type="OrthoDB" id="8392996at2"/>
<feature type="domain" description="DUF6894" evidence="1">
    <location>
        <begin position="3"/>
        <end position="70"/>
    </location>
</feature>
<evidence type="ECO:0000313" key="3">
    <source>
        <dbReference type="Proteomes" id="UP000241167"/>
    </source>
</evidence>
<sequence>MPRFYFQLNLDEPLRYEDGQFFNSVEEARQEAVRTAREMVAASAAERQPELNKRIMLADENGNPVLAVPLCVVSRIKA</sequence>
<accession>A0A2P7QUP0</accession>
<name>A0A2P7QUP0_9SPHN</name>
<dbReference type="AlphaFoldDB" id="A0A2P7QUP0"/>
<gene>
    <name evidence="2" type="ORF">C7I55_04825</name>
</gene>
<dbReference type="EMBL" id="PXYI01000002">
    <property type="protein sequence ID" value="PSJ41630.1"/>
    <property type="molecule type" value="Genomic_DNA"/>
</dbReference>
<organism evidence="2 3">
    <name type="scientific">Allosphingosinicella deserti</name>
    <dbReference type="NCBI Taxonomy" id="2116704"/>
    <lineage>
        <taxon>Bacteria</taxon>
        <taxon>Pseudomonadati</taxon>
        <taxon>Pseudomonadota</taxon>
        <taxon>Alphaproteobacteria</taxon>
        <taxon>Sphingomonadales</taxon>
        <taxon>Sphingomonadaceae</taxon>
        <taxon>Allosphingosinicella</taxon>
    </lineage>
</organism>
<proteinExistence type="predicted"/>
<keyword evidence="3" id="KW-1185">Reference proteome</keyword>
<reference evidence="2 3" key="1">
    <citation type="submission" date="2018-03" db="EMBL/GenBank/DDBJ databases">
        <title>The draft genome of Sphingosinicella sp. GL-C-18.</title>
        <authorList>
            <person name="Liu L."/>
            <person name="Li L."/>
            <person name="Liang L."/>
            <person name="Zhang X."/>
            <person name="Wang T."/>
        </authorList>
    </citation>
    <scope>NUCLEOTIDE SEQUENCE [LARGE SCALE GENOMIC DNA]</scope>
    <source>
        <strain evidence="2 3">GL-C-18</strain>
    </source>
</reference>
<protein>
    <recommendedName>
        <fullName evidence="1">DUF6894 domain-containing protein</fullName>
    </recommendedName>
</protein>
<dbReference type="InterPro" id="IPR054189">
    <property type="entry name" value="DUF6894"/>
</dbReference>
<dbReference type="Pfam" id="PF21834">
    <property type="entry name" value="DUF6894"/>
    <property type="match status" value="1"/>
</dbReference>
<evidence type="ECO:0000259" key="1">
    <source>
        <dbReference type="Pfam" id="PF21834"/>
    </source>
</evidence>
<dbReference type="Proteomes" id="UP000241167">
    <property type="component" value="Unassembled WGS sequence"/>
</dbReference>
<dbReference type="RefSeq" id="WP_106511793.1">
    <property type="nucleotide sequence ID" value="NZ_PXYI01000002.1"/>
</dbReference>
<evidence type="ECO:0000313" key="2">
    <source>
        <dbReference type="EMBL" id="PSJ41630.1"/>
    </source>
</evidence>